<gene>
    <name evidence="1" type="ORF">STRCI_007262</name>
</gene>
<reference evidence="1" key="1">
    <citation type="submission" date="2022-12" db="EMBL/GenBank/DDBJ databases">
        <authorList>
            <person name="Ruckert C."/>
            <person name="Busche T."/>
            <person name="Kalinowski J."/>
            <person name="Wittmann C."/>
        </authorList>
    </citation>
    <scope>NUCLEOTIDE SEQUENCE</scope>
    <source>
        <strain evidence="1">DSM 40467</strain>
    </source>
</reference>
<dbReference type="InterPro" id="IPR004830">
    <property type="entry name" value="LRR_variant"/>
</dbReference>
<proteinExistence type="predicted"/>
<dbReference type="EMBL" id="CP114413">
    <property type="protein sequence ID" value="WAZ25748.1"/>
    <property type="molecule type" value="Genomic_DNA"/>
</dbReference>
<evidence type="ECO:0008006" key="3">
    <source>
        <dbReference type="Google" id="ProtNLM"/>
    </source>
</evidence>
<dbReference type="Pfam" id="PF01816">
    <property type="entry name" value="LRV"/>
    <property type="match status" value="1"/>
</dbReference>
<dbReference type="InterPro" id="IPR016024">
    <property type="entry name" value="ARM-type_fold"/>
</dbReference>
<dbReference type="RefSeq" id="WP_269663230.1">
    <property type="nucleotide sequence ID" value="NZ_CP114413.1"/>
</dbReference>
<accession>A0ABY7KNZ2</accession>
<evidence type="ECO:0000313" key="1">
    <source>
        <dbReference type="EMBL" id="WAZ25748.1"/>
    </source>
</evidence>
<keyword evidence="2" id="KW-1185">Reference proteome</keyword>
<sequence length="471" mass="52385">MTAARDAVPGLAANPSAPADVLLRIVPSEHDWNIVTRLVWRESLPAEVGEALVTHPDRRVRGALSEGPRVDPELRARVLDGPASDAVLVAVGPFPYRATVPPLPDRAYERLLSHERGLVRHETAMSAHVPVHVLVPLATHEDPVLRRAACRRVWSELPDDVRTALLDDPDPEVRRAAALRVMHEDAARTAWLVETLADDWRLGDVLESGLLTRELAEGMMGRSDGRHLDRLALNPAFPPDLAARLADHEDPRVRLAVSARPELTEDQRAAIDWTVAPDDRLDTLKWVWRSRGDEDVLRRCAHSAHTWLRRSAAICEELPEDCVRLLADDEDFAVRLLLAEWHPKAPPELLYDLYLHGEHRAVGMLVHRPGFPSAGLAARCADAEDPRERALALRDPEATPDLVERLSRDAHPRVREAAALDPRLPVPRLVELIHDPEDAILAATNPSLPVAEMRALLDRAGVPERKAQENL</sequence>
<dbReference type="InterPro" id="IPR011989">
    <property type="entry name" value="ARM-like"/>
</dbReference>
<organism evidence="1 2">
    <name type="scientific">Streptomyces cinnabarinus</name>
    <dbReference type="NCBI Taxonomy" id="67287"/>
    <lineage>
        <taxon>Bacteria</taxon>
        <taxon>Bacillati</taxon>
        <taxon>Actinomycetota</taxon>
        <taxon>Actinomycetes</taxon>
        <taxon>Kitasatosporales</taxon>
        <taxon>Streptomycetaceae</taxon>
        <taxon>Streptomyces</taxon>
    </lineage>
</organism>
<protein>
    <recommendedName>
        <fullName evidence="3">LRV domain-containing protein</fullName>
    </recommendedName>
</protein>
<evidence type="ECO:0000313" key="2">
    <source>
        <dbReference type="Proteomes" id="UP001164439"/>
    </source>
</evidence>
<dbReference type="Gene3D" id="1.25.10.10">
    <property type="entry name" value="Leucine-rich Repeat Variant"/>
    <property type="match status" value="2"/>
</dbReference>
<dbReference type="SUPFAM" id="SSF48371">
    <property type="entry name" value="ARM repeat"/>
    <property type="match status" value="2"/>
</dbReference>
<dbReference type="Proteomes" id="UP001164439">
    <property type="component" value="Chromosome"/>
</dbReference>
<name>A0ABY7KNZ2_9ACTN</name>